<proteinExistence type="predicted"/>
<accession>A0A060HSY7</accession>
<evidence type="ECO:0000313" key="1">
    <source>
        <dbReference type="EMBL" id="AIC16596.1"/>
    </source>
</evidence>
<organism evidence="1 2">
    <name type="scientific">Nitrososphaera viennensis EN76</name>
    <dbReference type="NCBI Taxonomy" id="926571"/>
    <lineage>
        <taxon>Archaea</taxon>
        <taxon>Nitrososphaerota</taxon>
        <taxon>Nitrososphaeria</taxon>
        <taxon>Nitrososphaerales</taxon>
        <taxon>Nitrososphaeraceae</taxon>
        <taxon>Nitrososphaera</taxon>
    </lineage>
</organism>
<evidence type="ECO:0000313" key="2">
    <source>
        <dbReference type="Proteomes" id="UP000027093"/>
    </source>
</evidence>
<dbReference type="Proteomes" id="UP000027093">
    <property type="component" value="Chromosome"/>
</dbReference>
<dbReference type="AlphaFoldDB" id="A0A060HSY7"/>
<reference evidence="1 2" key="1">
    <citation type="journal article" date="2014" name="Int. J. Syst. Evol. Microbiol.">
        <title>Nitrososphaera viennensis gen. nov., sp. nov., an aerobic and mesophilic, ammonia-oxidizing archaeon from soil and a member of the archaeal phylum Thaumarchaeota.</title>
        <authorList>
            <person name="Stieglmeier M."/>
            <person name="Klingl A."/>
            <person name="Alves R.J."/>
            <person name="Rittmann S.K."/>
            <person name="Melcher M."/>
            <person name="Leisch N."/>
            <person name="Schleper C."/>
        </authorList>
    </citation>
    <scope>NUCLEOTIDE SEQUENCE [LARGE SCALE GENOMIC DNA]</scope>
    <source>
        <strain evidence="1">EN76</strain>
    </source>
</reference>
<dbReference type="HOGENOM" id="CLU_3227959_0_0_2"/>
<keyword evidence="2" id="KW-1185">Reference proteome</keyword>
<sequence>MTGPSRLEFTVTAKSADHYFYELTNRYLTTDRLVEKYKAYFAN</sequence>
<dbReference type="KEGG" id="nvn:NVIE_023370"/>
<gene>
    <name evidence="1" type="ORF">NVIE_023370</name>
</gene>
<dbReference type="STRING" id="926571.NVIE_023370"/>
<dbReference type="EMBL" id="CP007536">
    <property type="protein sequence ID" value="AIC16596.1"/>
    <property type="molecule type" value="Genomic_DNA"/>
</dbReference>
<protein>
    <submittedName>
        <fullName evidence="1">Uncharacterized protein</fullName>
    </submittedName>
</protein>
<name>A0A060HSY7_9ARCH</name>